<dbReference type="RefSeq" id="WP_336496715.1">
    <property type="nucleotide sequence ID" value="NZ_JBAWSY010000002.1"/>
</dbReference>
<accession>A0ABU8F2F3</accession>
<proteinExistence type="predicted"/>
<name>A0ABU8F2F3_9BACI</name>
<evidence type="ECO:0008006" key="4">
    <source>
        <dbReference type="Google" id="ProtNLM"/>
    </source>
</evidence>
<keyword evidence="3" id="KW-1185">Reference proteome</keyword>
<feature type="transmembrane region" description="Helical" evidence="1">
    <location>
        <begin position="82"/>
        <end position="104"/>
    </location>
</feature>
<organism evidence="2 3">
    <name type="scientific">Psychrobacillus mangrovi</name>
    <dbReference type="NCBI Taxonomy" id="3117745"/>
    <lineage>
        <taxon>Bacteria</taxon>
        <taxon>Bacillati</taxon>
        <taxon>Bacillota</taxon>
        <taxon>Bacilli</taxon>
        <taxon>Bacillales</taxon>
        <taxon>Bacillaceae</taxon>
        <taxon>Psychrobacillus</taxon>
    </lineage>
</organism>
<dbReference type="EMBL" id="JBAWSY010000002">
    <property type="protein sequence ID" value="MEI4769173.1"/>
    <property type="molecule type" value="Genomic_DNA"/>
</dbReference>
<evidence type="ECO:0000256" key="1">
    <source>
        <dbReference type="SAM" id="Phobius"/>
    </source>
</evidence>
<gene>
    <name evidence="2" type="ORF">WAX74_05785</name>
</gene>
<feature type="transmembrane region" description="Helical" evidence="1">
    <location>
        <begin position="12"/>
        <end position="33"/>
    </location>
</feature>
<keyword evidence="1" id="KW-0812">Transmembrane</keyword>
<feature type="transmembrane region" description="Helical" evidence="1">
    <location>
        <begin position="53"/>
        <end position="75"/>
    </location>
</feature>
<dbReference type="Proteomes" id="UP001364890">
    <property type="component" value="Unassembled WGS sequence"/>
</dbReference>
<evidence type="ECO:0000313" key="3">
    <source>
        <dbReference type="Proteomes" id="UP001364890"/>
    </source>
</evidence>
<sequence>MYQRYEIKHIFLAIGACIVLFSPIYLLIVPLAVVNTLYYKKDIWITYAPTENYVTFGVSLFLIILACLVLGFLGIRKWTVGAGVFCVLLSGLVFYIASLSYITLSGEEISYRTLFSKDKQSYAWEDLEKLVYYVKLPEDDELSYYEFYFKDGQMMKMKQNSFVTNLQGNLNGTVRAMQIPLQYVEEYDVE</sequence>
<keyword evidence="1" id="KW-0472">Membrane</keyword>
<keyword evidence="1" id="KW-1133">Transmembrane helix</keyword>
<evidence type="ECO:0000313" key="2">
    <source>
        <dbReference type="EMBL" id="MEI4769173.1"/>
    </source>
</evidence>
<protein>
    <recommendedName>
        <fullName evidence="4">MFS transporter</fullName>
    </recommendedName>
</protein>
<reference evidence="2 3" key="1">
    <citation type="submission" date="2024-01" db="EMBL/GenBank/DDBJ databases">
        <title>Seven novel Bacillus-like species.</title>
        <authorList>
            <person name="Liu G."/>
        </authorList>
    </citation>
    <scope>NUCLEOTIDE SEQUENCE [LARGE SCALE GENOMIC DNA]</scope>
    <source>
        <strain evidence="2 3">FJAT-51614</strain>
    </source>
</reference>
<comment type="caution">
    <text evidence="2">The sequence shown here is derived from an EMBL/GenBank/DDBJ whole genome shotgun (WGS) entry which is preliminary data.</text>
</comment>